<comment type="subcellular location">
    <subcellularLocation>
        <location evidence="9 10">Nucleus</location>
    </subcellularLocation>
</comment>
<dbReference type="Pfam" id="PF00046">
    <property type="entry name" value="Homeodomain"/>
    <property type="match status" value="1"/>
</dbReference>
<keyword evidence="3" id="KW-0217">Developmental protein</keyword>
<feature type="compositionally biased region" description="Polar residues" evidence="11">
    <location>
        <begin position="16"/>
        <end position="44"/>
    </location>
</feature>
<evidence type="ECO:0000256" key="11">
    <source>
        <dbReference type="SAM" id="MobiDB-lite"/>
    </source>
</evidence>
<feature type="compositionally biased region" description="Polar residues" evidence="11">
    <location>
        <begin position="204"/>
        <end position="218"/>
    </location>
</feature>
<dbReference type="InParanoid" id="H3DK66"/>
<dbReference type="InterPro" id="IPR017970">
    <property type="entry name" value="Homeobox_CS"/>
</dbReference>
<dbReference type="GO" id="GO:0021628">
    <property type="term" value="P:olfactory nerve formation"/>
    <property type="evidence" value="ECO:0007669"/>
    <property type="project" value="Ensembl"/>
</dbReference>
<dbReference type="Ensembl" id="ENSTNIT00000021145.1">
    <property type="protein sequence ID" value="ENSTNIP00000020912.1"/>
    <property type="gene ID" value="ENSTNIG00000017761.1"/>
</dbReference>
<dbReference type="GO" id="GO:0035567">
    <property type="term" value="P:non-canonical Wnt signaling pathway"/>
    <property type="evidence" value="ECO:0007669"/>
    <property type="project" value="Ensembl"/>
</dbReference>
<dbReference type="OMA" id="GVSHGYC"/>
<dbReference type="PRINTS" id="PR00024">
    <property type="entry name" value="HOMEOBOX"/>
</dbReference>
<name>H3DK66_TETNG</name>
<accession>H3DK66</accession>
<reference evidence="13" key="3">
    <citation type="submission" date="2025-09" db="UniProtKB">
        <authorList>
            <consortium name="Ensembl"/>
        </authorList>
    </citation>
    <scope>IDENTIFICATION</scope>
</reference>
<dbReference type="PROSITE" id="PS00027">
    <property type="entry name" value="HOMEOBOX_1"/>
    <property type="match status" value="1"/>
</dbReference>
<evidence type="ECO:0000256" key="1">
    <source>
        <dbReference type="ARBA" id="ARBA00003263"/>
    </source>
</evidence>
<feature type="region of interest" description="Disordered" evidence="11">
    <location>
        <begin position="1"/>
        <end position="46"/>
    </location>
</feature>
<evidence type="ECO:0000256" key="2">
    <source>
        <dbReference type="ARBA" id="ARBA00007916"/>
    </source>
</evidence>
<dbReference type="GeneTree" id="ENSGT00940000159188"/>
<evidence type="ECO:0000256" key="3">
    <source>
        <dbReference type="ARBA" id="ARBA00022473"/>
    </source>
</evidence>
<dbReference type="Gene3D" id="1.10.10.60">
    <property type="entry name" value="Homeodomain-like"/>
    <property type="match status" value="1"/>
</dbReference>
<dbReference type="FunFam" id="1.10.10.60:FF:000048">
    <property type="entry name" value="Distal-less homeobox 2"/>
    <property type="match status" value="1"/>
</dbReference>
<evidence type="ECO:0000256" key="10">
    <source>
        <dbReference type="RuleBase" id="RU000682"/>
    </source>
</evidence>
<dbReference type="SMART" id="SM00389">
    <property type="entry name" value="HOX"/>
    <property type="match status" value="1"/>
</dbReference>
<feature type="region of interest" description="Disordered" evidence="11">
    <location>
        <begin position="196"/>
        <end position="236"/>
    </location>
</feature>
<dbReference type="InterPro" id="IPR009057">
    <property type="entry name" value="Homeodomain-like_sf"/>
</dbReference>
<dbReference type="GO" id="GO:0000981">
    <property type="term" value="F:DNA-binding transcription factor activity, RNA polymerase II-specific"/>
    <property type="evidence" value="ECO:0007669"/>
    <property type="project" value="InterPro"/>
</dbReference>
<dbReference type="GO" id="GO:0035141">
    <property type="term" value="P:medial fin morphogenesis"/>
    <property type="evidence" value="ECO:0007669"/>
    <property type="project" value="Ensembl"/>
</dbReference>
<evidence type="ECO:0000256" key="9">
    <source>
        <dbReference type="PROSITE-ProRule" id="PRU00108"/>
    </source>
</evidence>
<keyword evidence="5 9" id="KW-0238">DNA-binding</keyword>
<keyword evidence="6 9" id="KW-0371">Homeobox</keyword>
<keyword evidence="7" id="KW-0804">Transcription</keyword>
<dbReference type="PRINTS" id="PR00031">
    <property type="entry name" value="HTHREPRESSR"/>
</dbReference>
<dbReference type="PANTHER" id="PTHR24327">
    <property type="entry name" value="HOMEOBOX PROTEIN"/>
    <property type="match status" value="1"/>
</dbReference>
<dbReference type="GO" id="GO:0033339">
    <property type="term" value="P:pectoral fin development"/>
    <property type="evidence" value="ECO:0007669"/>
    <property type="project" value="Ensembl"/>
</dbReference>
<evidence type="ECO:0000313" key="14">
    <source>
        <dbReference type="Proteomes" id="UP000007303"/>
    </source>
</evidence>
<evidence type="ECO:0000256" key="7">
    <source>
        <dbReference type="ARBA" id="ARBA00023163"/>
    </source>
</evidence>
<feature type="domain" description="Homeobox" evidence="12">
    <location>
        <begin position="133"/>
        <end position="193"/>
    </location>
</feature>
<reference evidence="14" key="1">
    <citation type="journal article" date="2004" name="Nature">
        <title>Genome duplication in the teleost fish Tetraodon nigroviridis reveals the early vertebrate proto-karyotype.</title>
        <authorList>
            <person name="Jaillon O."/>
            <person name="Aury J.-M."/>
            <person name="Brunet F."/>
            <person name="Petit J.-L."/>
            <person name="Stange-Thomann N."/>
            <person name="Mauceli E."/>
            <person name="Bouneau L."/>
            <person name="Fischer C."/>
            <person name="Ozouf-Costaz C."/>
            <person name="Bernot A."/>
            <person name="Nicaud S."/>
            <person name="Jaffe D."/>
            <person name="Fisher S."/>
            <person name="Lutfalla G."/>
            <person name="Dossat C."/>
            <person name="Segurens B."/>
            <person name="Dasilva C."/>
            <person name="Salanoubat M."/>
            <person name="Levy M."/>
            <person name="Boudet N."/>
            <person name="Castellano S."/>
            <person name="Anthouard V."/>
            <person name="Jubin C."/>
            <person name="Castelli V."/>
            <person name="Katinka M."/>
            <person name="Vacherie B."/>
            <person name="Biemont C."/>
            <person name="Skalli Z."/>
            <person name="Cattolico L."/>
            <person name="Poulain J."/>
            <person name="De Berardinis V."/>
            <person name="Cruaud C."/>
            <person name="Duprat S."/>
            <person name="Brottier P."/>
            <person name="Coutanceau J.-P."/>
            <person name="Gouzy J."/>
            <person name="Parra G."/>
            <person name="Lardier G."/>
            <person name="Chapple C."/>
            <person name="McKernan K.J."/>
            <person name="McEwan P."/>
            <person name="Bosak S."/>
            <person name="Kellis M."/>
            <person name="Volff J.-N."/>
            <person name="Guigo R."/>
            <person name="Zody M.C."/>
            <person name="Mesirov J."/>
            <person name="Lindblad-Toh K."/>
            <person name="Birren B."/>
            <person name="Nusbaum C."/>
            <person name="Kahn D."/>
            <person name="Robinson-Rechavi M."/>
            <person name="Laudet V."/>
            <person name="Schachter V."/>
            <person name="Quetier F."/>
            <person name="Saurin W."/>
            <person name="Scarpelli C."/>
            <person name="Wincker P."/>
            <person name="Lander E.S."/>
            <person name="Weissenbach J."/>
            <person name="Roest Crollius H."/>
        </authorList>
    </citation>
    <scope>NUCLEOTIDE SEQUENCE [LARGE SCALE GENOMIC DNA]</scope>
</reference>
<dbReference type="InterPro" id="IPR020479">
    <property type="entry name" value="HD_metazoa"/>
</dbReference>
<evidence type="ECO:0000256" key="6">
    <source>
        <dbReference type="ARBA" id="ARBA00023155"/>
    </source>
</evidence>
<reference evidence="13" key="2">
    <citation type="submission" date="2025-08" db="UniProtKB">
        <authorList>
            <consortium name="Ensembl"/>
        </authorList>
    </citation>
    <scope>IDENTIFICATION</scope>
</reference>
<dbReference type="InterPro" id="IPR000047">
    <property type="entry name" value="HTH_motif"/>
</dbReference>
<dbReference type="GO" id="GO:0001841">
    <property type="term" value="P:neural tube formation"/>
    <property type="evidence" value="ECO:0007669"/>
    <property type="project" value="Ensembl"/>
</dbReference>
<dbReference type="CDD" id="cd00086">
    <property type="entry name" value="homeodomain"/>
    <property type="match status" value="1"/>
</dbReference>
<organism evidence="13 14">
    <name type="scientific">Tetraodon nigroviridis</name>
    <name type="common">Spotted green pufferfish</name>
    <name type="synonym">Chelonodon nigroviridis</name>
    <dbReference type="NCBI Taxonomy" id="99883"/>
    <lineage>
        <taxon>Eukaryota</taxon>
        <taxon>Metazoa</taxon>
        <taxon>Chordata</taxon>
        <taxon>Craniata</taxon>
        <taxon>Vertebrata</taxon>
        <taxon>Euteleostomi</taxon>
        <taxon>Actinopterygii</taxon>
        <taxon>Neopterygii</taxon>
        <taxon>Teleostei</taxon>
        <taxon>Neoteleostei</taxon>
        <taxon>Acanthomorphata</taxon>
        <taxon>Eupercaria</taxon>
        <taxon>Tetraodontiformes</taxon>
        <taxon>Tetradontoidea</taxon>
        <taxon>Tetraodontidae</taxon>
        <taxon>Tetraodon</taxon>
    </lineage>
</organism>
<dbReference type="GO" id="GO:0048703">
    <property type="term" value="P:embryonic viscerocranium morphogenesis"/>
    <property type="evidence" value="ECO:0007669"/>
    <property type="project" value="Ensembl"/>
</dbReference>
<keyword evidence="14" id="KW-1185">Reference proteome</keyword>
<dbReference type="GO" id="GO:0000978">
    <property type="term" value="F:RNA polymerase II cis-regulatory region sequence-specific DNA binding"/>
    <property type="evidence" value="ECO:0007669"/>
    <property type="project" value="TreeGrafter"/>
</dbReference>
<dbReference type="InterPro" id="IPR022135">
    <property type="entry name" value="Distal-less_N"/>
</dbReference>
<dbReference type="GO" id="GO:0009612">
    <property type="term" value="P:response to mechanical stimulus"/>
    <property type="evidence" value="ECO:0007669"/>
    <property type="project" value="Ensembl"/>
</dbReference>
<dbReference type="GO" id="GO:0030154">
    <property type="term" value="P:cell differentiation"/>
    <property type="evidence" value="ECO:0007669"/>
    <property type="project" value="TreeGrafter"/>
</dbReference>
<dbReference type="InterPro" id="IPR001356">
    <property type="entry name" value="HD"/>
</dbReference>
<dbReference type="GO" id="GO:0051216">
    <property type="term" value="P:cartilage development"/>
    <property type="evidence" value="ECO:0007669"/>
    <property type="project" value="Ensembl"/>
</dbReference>
<protein>
    <submittedName>
        <fullName evidence="13">Distal-less homeobox 5a</fullName>
    </submittedName>
</protein>
<sequence>MTGVFDRRPSVKAADFQSSFQISTMHHPSQESPTLPESTATDSGYYSPAAGATHGYCSPGSSSYGKPLNAYQYQYPGVNASAGNYSTKSYTDYSSYTTPTYHQYGTYSRVPAQPSPPEKEIAEPEVRMVNGKPKKVRKPRTIYSFQLAALQRRFQNTQYLALPERAELAASLGVTQTQVKIWFQNRRSKIKKIMKNGELPPEHSPSSSDPMACNSPQSPAVWDTQGPPRAHSLQPQNINSTASSFLETSGSWYTSAGSTVASHLQSPNSIQHSLALGAGTLY</sequence>
<comment type="similarity">
    <text evidence="2">Belongs to the distal-less homeobox family.</text>
</comment>
<evidence type="ECO:0000259" key="12">
    <source>
        <dbReference type="PROSITE" id="PS50071"/>
    </source>
</evidence>
<dbReference type="InterPro" id="IPR050460">
    <property type="entry name" value="Distal-less_Homeobox_TF"/>
</dbReference>
<dbReference type="GO" id="GO:0005634">
    <property type="term" value="C:nucleus"/>
    <property type="evidence" value="ECO:0007669"/>
    <property type="project" value="UniProtKB-SubCell"/>
</dbReference>
<evidence type="ECO:0000256" key="5">
    <source>
        <dbReference type="ARBA" id="ARBA00023125"/>
    </source>
</evidence>
<feature type="DNA-binding region" description="Homeobox" evidence="9">
    <location>
        <begin position="135"/>
        <end position="194"/>
    </location>
</feature>
<dbReference type="FunCoup" id="H3DK66">
    <property type="interactions" value="9"/>
</dbReference>
<dbReference type="PROSITE" id="PS50071">
    <property type="entry name" value="HOMEOBOX_2"/>
    <property type="match status" value="1"/>
</dbReference>
<dbReference type="Proteomes" id="UP000007303">
    <property type="component" value="Unassembled WGS sequence"/>
</dbReference>
<dbReference type="STRING" id="99883.ENSTNIP00000020912"/>
<evidence type="ECO:0000256" key="4">
    <source>
        <dbReference type="ARBA" id="ARBA00023015"/>
    </source>
</evidence>
<dbReference type="AlphaFoldDB" id="H3DK66"/>
<comment type="function">
    <text evidence="1">Sequence-specific transcription factor which is part of a developmental regulatory system that provides cells with specific positional identities on the anterior-posterior axis.</text>
</comment>
<dbReference type="SUPFAM" id="SSF46689">
    <property type="entry name" value="Homeodomain-like"/>
    <property type="match status" value="1"/>
</dbReference>
<keyword evidence="4" id="KW-0805">Transcription regulation</keyword>
<evidence type="ECO:0000313" key="13">
    <source>
        <dbReference type="Ensembl" id="ENSTNIP00000020912.1"/>
    </source>
</evidence>
<proteinExistence type="inferred from homology"/>
<dbReference type="GO" id="GO:0071699">
    <property type="term" value="P:olfactory placode morphogenesis"/>
    <property type="evidence" value="ECO:0007669"/>
    <property type="project" value="Ensembl"/>
</dbReference>
<evidence type="ECO:0000256" key="8">
    <source>
        <dbReference type="ARBA" id="ARBA00023242"/>
    </source>
</evidence>
<dbReference type="HOGENOM" id="CLU_074733_0_0_1"/>
<keyword evidence="8 9" id="KW-0539">Nucleus</keyword>
<dbReference type="Pfam" id="PF12413">
    <property type="entry name" value="DLL_N"/>
    <property type="match status" value="1"/>
</dbReference>
<dbReference type="PANTHER" id="PTHR24327:SF31">
    <property type="entry name" value="HOMEOBOX PROTEIN DLX-5"/>
    <property type="match status" value="1"/>
</dbReference>